<dbReference type="Pfam" id="PF08032">
    <property type="entry name" value="SpoU_sub_bind"/>
    <property type="match status" value="1"/>
</dbReference>
<comment type="caution">
    <text evidence="5">The sequence shown here is derived from an EMBL/GenBank/DDBJ whole genome shotgun (WGS) entry which is preliminary data.</text>
</comment>
<dbReference type="AlphaFoldDB" id="A0A2N6SP60"/>
<keyword evidence="3 5" id="KW-0808">Transferase</keyword>
<dbReference type="SUPFAM" id="SSF75217">
    <property type="entry name" value="alpha/beta knot"/>
    <property type="match status" value="1"/>
</dbReference>
<evidence type="ECO:0000256" key="1">
    <source>
        <dbReference type="ARBA" id="ARBA00007228"/>
    </source>
</evidence>
<evidence type="ECO:0000313" key="6">
    <source>
        <dbReference type="Proteomes" id="UP000235682"/>
    </source>
</evidence>
<dbReference type="SUPFAM" id="SSF55315">
    <property type="entry name" value="L30e-like"/>
    <property type="match status" value="1"/>
</dbReference>
<dbReference type="Pfam" id="PF00588">
    <property type="entry name" value="SpoU_methylase"/>
    <property type="match status" value="1"/>
</dbReference>
<dbReference type="GO" id="GO:0008173">
    <property type="term" value="F:RNA methyltransferase activity"/>
    <property type="evidence" value="ECO:0007669"/>
    <property type="project" value="InterPro"/>
</dbReference>
<dbReference type="EMBL" id="PNHE01000006">
    <property type="protein sequence ID" value="PMC58832.1"/>
    <property type="molecule type" value="Genomic_DNA"/>
</dbReference>
<dbReference type="InterPro" id="IPR013123">
    <property type="entry name" value="SpoU_subst-bd"/>
</dbReference>
<dbReference type="InterPro" id="IPR029026">
    <property type="entry name" value="tRNA_m1G_MTases_N"/>
</dbReference>
<dbReference type="PANTHER" id="PTHR46429">
    <property type="entry name" value="23S RRNA (GUANOSINE-2'-O-)-METHYLTRANSFERASE RLMB"/>
    <property type="match status" value="1"/>
</dbReference>
<protein>
    <submittedName>
        <fullName evidence="5">23S rRNA (Guanosine(2251)-2'-O)-methyltransferase RlmB</fullName>
    </submittedName>
</protein>
<comment type="similarity">
    <text evidence="1">Belongs to the class IV-like SAM-binding methyltransferase superfamily. RNA methyltransferase TrmH family.</text>
</comment>
<dbReference type="GO" id="GO:0003723">
    <property type="term" value="F:RNA binding"/>
    <property type="evidence" value="ECO:0007669"/>
    <property type="project" value="InterPro"/>
</dbReference>
<dbReference type="Gene3D" id="3.40.1280.10">
    <property type="match status" value="1"/>
</dbReference>
<evidence type="ECO:0000313" key="5">
    <source>
        <dbReference type="EMBL" id="PMC58832.1"/>
    </source>
</evidence>
<dbReference type="FunFam" id="3.40.1280.10:FF:000008">
    <property type="entry name" value="Group 3 RNA methyltransferase TrmH"/>
    <property type="match status" value="1"/>
</dbReference>
<sequence>MKKKPSNFRKLEQEEILFGRHVVFNLFNEEKQVNRFYLQKGIGGGQIQAILKKVKEQGVVIQEVPKSKLDELTQGANHQGVAVTLPPYEYKTLEDCFQLAKDKDEAPFFIILDGIEDPHNLGSILRTADATGVHGVIIPKRRAVGLTGTVAKTSAGAIEHVPVVRVTNISQTIQQLKEQGVWVFASAMHGEDMRSWNTSGSIAIVIGNEGEGVSPLVEETSDGTVAIPMTGDIESLNASVAAAVLMYEVARHRLK</sequence>
<organism evidence="5 6">
    <name type="scientific">Dolosicoccus paucivorans</name>
    <dbReference type="NCBI Taxonomy" id="84521"/>
    <lineage>
        <taxon>Bacteria</taxon>
        <taxon>Bacillati</taxon>
        <taxon>Bacillota</taxon>
        <taxon>Bacilli</taxon>
        <taxon>Lactobacillales</taxon>
        <taxon>Aerococcaceae</taxon>
        <taxon>Dolosicoccus</taxon>
    </lineage>
</organism>
<dbReference type="Gene3D" id="3.30.1330.30">
    <property type="match status" value="1"/>
</dbReference>
<accession>A0A2N6SP60</accession>
<proteinExistence type="inferred from homology"/>
<evidence type="ECO:0000256" key="3">
    <source>
        <dbReference type="ARBA" id="ARBA00022679"/>
    </source>
</evidence>
<gene>
    <name evidence="5" type="ORF">CJ205_02530</name>
</gene>
<dbReference type="InterPro" id="IPR004441">
    <property type="entry name" value="rRNA_MeTrfase_TrmH"/>
</dbReference>
<dbReference type="Proteomes" id="UP000235682">
    <property type="component" value="Unassembled WGS sequence"/>
</dbReference>
<dbReference type="InterPro" id="IPR001537">
    <property type="entry name" value="SpoU_MeTrfase"/>
</dbReference>
<reference evidence="5 6" key="1">
    <citation type="submission" date="2017-09" db="EMBL/GenBank/DDBJ databases">
        <title>Bacterial strain isolated from the female urinary microbiota.</title>
        <authorList>
            <person name="Thomas-White K."/>
            <person name="Kumar N."/>
            <person name="Forster S."/>
            <person name="Putonti C."/>
            <person name="Lawley T."/>
            <person name="Wolfe A.J."/>
        </authorList>
    </citation>
    <scope>NUCLEOTIDE SEQUENCE [LARGE SCALE GENOMIC DNA]</scope>
    <source>
        <strain evidence="5 6">UMB0852</strain>
    </source>
</reference>
<dbReference type="SMART" id="SM00967">
    <property type="entry name" value="SpoU_sub_bind"/>
    <property type="match status" value="1"/>
</dbReference>
<dbReference type="CDD" id="cd18103">
    <property type="entry name" value="SpoU-like_RlmB"/>
    <property type="match status" value="1"/>
</dbReference>
<feature type="domain" description="RNA 2-O ribose methyltransferase substrate binding" evidence="4">
    <location>
        <begin position="16"/>
        <end position="91"/>
    </location>
</feature>
<dbReference type="GO" id="GO:0032259">
    <property type="term" value="P:methylation"/>
    <property type="evidence" value="ECO:0007669"/>
    <property type="project" value="UniProtKB-KW"/>
</dbReference>
<keyword evidence="6" id="KW-1185">Reference proteome</keyword>
<dbReference type="OrthoDB" id="9794400at2"/>
<dbReference type="InterPro" id="IPR029064">
    <property type="entry name" value="Ribosomal_eL30-like_sf"/>
</dbReference>
<dbReference type="GO" id="GO:0006396">
    <property type="term" value="P:RNA processing"/>
    <property type="evidence" value="ECO:0007669"/>
    <property type="project" value="InterPro"/>
</dbReference>
<evidence type="ECO:0000259" key="4">
    <source>
        <dbReference type="SMART" id="SM00967"/>
    </source>
</evidence>
<dbReference type="RefSeq" id="WP_092084571.1">
    <property type="nucleotide sequence ID" value="NZ_FNEL01000009.1"/>
</dbReference>
<dbReference type="GO" id="GO:0005829">
    <property type="term" value="C:cytosol"/>
    <property type="evidence" value="ECO:0007669"/>
    <property type="project" value="TreeGrafter"/>
</dbReference>
<name>A0A2N6SP60_9LACT</name>
<dbReference type="NCBIfam" id="TIGR00186">
    <property type="entry name" value="rRNA_methyl_3"/>
    <property type="match status" value="1"/>
</dbReference>
<dbReference type="InterPro" id="IPR029028">
    <property type="entry name" value="Alpha/beta_knot_MTases"/>
</dbReference>
<dbReference type="PANTHER" id="PTHR46429:SF1">
    <property type="entry name" value="23S RRNA (GUANOSINE-2'-O-)-METHYLTRANSFERASE RLMB"/>
    <property type="match status" value="1"/>
</dbReference>
<evidence type="ECO:0000256" key="2">
    <source>
        <dbReference type="ARBA" id="ARBA00022603"/>
    </source>
</evidence>
<keyword evidence="2 5" id="KW-0489">Methyltransferase</keyword>
<dbReference type="STRING" id="84521.SAMN04487994_100917"/>